<dbReference type="CDD" id="cd16913">
    <property type="entry name" value="YkuD_like"/>
    <property type="match status" value="1"/>
</dbReference>
<evidence type="ECO:0000259" key="9">
    <source>
        <dbReference type="PROSITE" id="PS52029"/>
    </source>
</evidence>
<name>A0A0N7M161_9RHOB</name>
<dbReference type="EMBL" id="CYSD01000043">
    <property type="protein sequence ID" value="CUH82369.1"/>
    <property type="molecule type" value="Genomic_DNA"/>
</dbReference>
<dbReference type="InterPro" id="IPR045380">
    <property type="entry name" value="LD_TPept_scaffold_dom"/>
</dbReference>
<dbReference type="SUPFAM" id="SSF141523">
    <property type="entry name" value="L,D-transpeptidase catalytic domain-like"/>
    <property type="match status" value="1"/>
</dbReference>
<dbReference type="AlphaFoldDB" id="A0A0N7M161"/>
<organism evidence="10 11">
    <name type="scientific">Tritonibacter multivorans</name>
    <dbReference type="NCBI Taxonomy" id="928856"/>
    <lineage>
        <taxon>Bacteria</taxon>
        <taxon>Pseudomonadati</taxon>
        <taxon>Pseudomonadota</taxon>
        <taxon>Alphaproteobacteria</taxon>
        <taxon>Rhodobacterales</taxon>
        <taxon>Paracoccaceae</taxon>
        <taxon>Tritonibacter</taxon>
    </lineage>
</organism>
<reference evidence="10 11" key="1">
    <citation type="submission" date="2015-09" db="EMBL/GenBank/DDBJ databases">
        <authorList>
            <consortium name="Swine Surveillance"/>
        </authorList>
    </citation>
    <scope>NUCLEOTIDE SEQUENCE [LARGE SCALE GENOMIC DNA]</scope>
    <source>
        <strain evidence="10 11">CECT 7557</strain>
    </source>
</reference>
<sequence length="543" mass="60676">MPMTRLLPDLKFLQIGGLALALGLTAPIAATAQDSAAVSSAGFRQAIAEMAWEDEAVAGFYRSNGFQPLWTGADAAAAQRRSALLQALSEAAHHGLPDMTAQANALLDQMRNVQSTRDLGEVEVALSRALVDYARDIQTGLLVPSRIDEGMVRKKRKIDSAALLAGMETDRPFAYMQSLVPQSQQYRALMREKLRLEATMTAGGWGQSVPESKLEVGAKGAKVVALRNRLVAMGYLGRSLSNEFDDKLQDAVRQFQEDHGLNVDGVAGTGTIREINRTAEDRLKSVLVAMERERWLTPERGERHVLVNQTDFTAKIVDQGEVTFVTRSVIGKHTSDRRTPEFSDTMEHMVINPSWYVPRSIVTKEYLPKLKNNPHAHSYIEITDNRGRVVNRDAVDFTQFTARSFPFAMRQPPSSRNALGLVKFMFPNKYNIYLHDTPAKNLFSREVRAYSHGCIRLAQPFEFAYALLAKQSEDPKAFFDRTLNSGRETKVNLEKNVPVHIIYRTAFIDETGTPQFRRDVYGRDAKVWEALERAGVALPGFQS</sequence>
<keyword evidence="3" id="KW-0808">Transferase</keyword>
<keyword evidence="6 7" id="KW-0961">Cell wall biogenesis/degradation</keyword>
<dbReference type="GO" id="GO:0008360">
    <property type="term" value="P:regulation of cell shape"/>
    <property type="evidence" value="ECO:0007669"/>
    <property type="project" value="UniProtKB-UniRule"/>
</dbReference>
<dbReference type="InterPro" id="IPR052905">
    <property type="entry name" value="LD-transpeptidase_YkuD-like"/>
</dbReference>
<dbReference type="GO" id="GO:0009252">
    <property type="term" value="P:peptidoglycan biosynthetic process"/>
    <property type="evidence" value="ECO:0007669"/>
    <property type="project" value="UniProtKB-UniPathway"/>
</dbReference>
<dbReference type="PANTHER" id="PTHR41533">
    <property type="entry name" value="L,D-TRANSPEPTIDASE HI_1667-RELATED"/>
    <property type="match status" value="1"/>
</dbReference>
<dbReference type="Proteomes" id="UP000052022">
    <property type="component" value="Unassembled WGS sequence"/>
</dbReference>
<feature type="signal peptide" evidence="8">
    <location>
        <begin position="1"/>
        <end position="32"/>
    </location>
</feature>
<dbReference type="OrthoDB" id="9778545at2"/>
<feature type="active site" description="Proton donor/acceptor" evidence="7">
    <location>
        <position position="435"/>
    </location>
</feature>
<accession>A0A0N7M161</accession>
<feature type="domain" description="L,D-TPase catalytic" evidence="9">
    <location>
        <begin position="303"/>
        <end position="479"/>
    </location>
</feature>
<dbReference type="PANTHER" id="PTHR41533:SF2">
    <property type="entry name" value="BLR7131 PROTEIN"/>
    <property type="match status" value="1"/>
</dbReference>
<dbReference type="InterPro" id="IPR036366">
    <property type="entry name" value="PGBDSf"/>
</dbReference>
<dbReference type="STRING" id="928856.SAMN04488049_105246"/>
<evidence type="ECO:0000256" key="2">
    <source>
        <dbReference type="ARBA" id="ARBA00005992"/>
    </source>
</evidence>
<dbReference type="InterPro" id="IPR038063">
    <property type="entry name" value="Transpep_catalytic_dom"/>
</dbReference>
<proteinExistence type="inferred from homology"/>
<dbReference type="PROSITE" id="PS52029">
    <property type="entry name" value="LD_TPASE"/>
    <property type="match status" value="1"/>
</dbReference>
<dbReference type="Pfam" id="PF01471">
    <property type="entry name" value="PG_binding_1"/>
    <property type="match status" value="1"/>
</dbReference>
<protein>
    <submittedName>
        <fullName evidence="10">Murein L,D-transpeptidase</fullName>
    </submittedName>
</protein>
<keyword evidence="4 7" id="KW-0133">Cell shape</keyword>
<feature type="chain" id="PRO_5006015785" evidence="8">
    <location>
        <begin position="33"/>
        <end position="543"/>
    </location>
</feature>
<keyword evidence="8" id="KW-0732">Signal</keyword>
<evidence type="ECO:0000256" key="1">
    <source>
        <dbReference type="ARBA" id="ARBA00004752"/>
    </source>
</evidence>
<dbReference type="RefSeq" id="WP_110590818.1">
    <property type="nucleotide sequence ID" value="NZ_CYSD01000043.1"/>
</dbReference>
<dbReference type="InterPro" id="IPR002477">
    <property type="entry name" value="Peptidoglycan-bd-like"/>
</dbReference>
<comment type="pathway">
    <text evidence="1 7">Cell wall biogenesis; peptidoglycan biosynthesis.</text>
</comment>
<gene>
    <name evidence="10" type="ORF">TRM7557_03900</name>
</gene>
<evidence type="ECO:0000256" key="5">
    <source>
        <dbReference type="ARBA" id="ARBA00022984"/>
    </source>
</evidence>
<dbReference type="Pfam" id="PF03734">
    <property type="entry name" value="YkuD"/>
    <property type="match status" value="1"/>
</dbReference>
<dbReference type="Gene3D" id="1.10.101.10">
    <property type="entry name" value="PGBD-like superfamily/PGBD"/>
    <property type="match status" value="1"/>
</dbReference>
<evidence type="ECO:0000256" key="3">
    <source>
        <dbReference type="ARBA" id="ARBA00022679"/>
    </source>
</evidence>
<dbReference type="SUPFAM" id="SSF47090">
    <property type="entry name" value="PGBD-like"/>
    <property type="match status" value="1"/>
</dbReference>
<keyword evidence="11" id="KW-1185">Reference proteome</keyword>
<dbReference type="InterPro" id="IPR036365">
    <property type="entry name" value="PGBD-like_sf"/>
</dbReference>
<evidence type="ECO:0000256" key="4">
    <source>
        <dbReference type="ARBA" id="ARBA00022960"/>
    </source>
</evidence>
<evidence type="ECO:0000256" key="8">
    <source>
        <dbReference type="SAM" id="SignalP"/>
    </source>
</evidence>
<dbReference type="Pfam" id="PF20142">
    <property type="entry name" value="Scaffold"/>
    <property type="match status" value="1"/>
</dbReference>
<dbReference type="GO" id="GO:0004180">
    <property type="term" value="F:carboxypeptidase activity"/>
    <property type="evidence" value="ECO:0007669"/>
    <property type="project" value="UniProtKB-ARBA"/>
</dbReference>
<comment type="similarity">
    <text evidence="2">Belongs to the YkuD family.</text>
</comment>
<keyword evidence="5 7" id="KW-0573">Peptidoglycan synthesis</keyword>
<evidence type="ECO:0000256" key="6">
    <source>
        <dbReference type="ARBA" id="ARBA00023316"/>
    </source>
</evidence>
<evidence type="ECO:0000256" key="7">
    <source>
        <dbReference type="PROSITE-ProRule" id="PRU01373"/>
    </source>
</evidence>
<dbReference type="GO" id="GO:0016740">
    <property type="term" value="F:transferase activity"/>
    <property type="evidence" value="ECO:0007669"/>
    <property type="project" value="UniProtKB-KW"/>
</dbReference>
<evidence type="ECO:0000313" key="11">
    <source>
        <dbReference type="Proteomes" id="UP000052022"/>
    </source>
</evidence>
<dbReference type="UniPathway" id="UPA00219"/>
<dbReference type="InterPro" id="IPR005490">
    <property type="entry name" value="LD_TPept_cat_dom"/>
</dbReference>
<dbReference type="Gene3D" id="2.40.440.10">
    <property type="entry name" value="L,D-transpeptidase catalytic domain-like"/>
    <property type="match status" value="1"/>
</dbReference>
<dbReference type="GO" id="GO:0071555">
    <property type="term" value="P:cell wall organization"/>
    <property type="evidence" value="ECO:0007669"/>
    <property type="project" value="UniProtKB-UniRule"/>
</dbReference>
<evidence type="ECO:0000313" key="10">
    <source>
        <dbReference type="EMBL" id="CUH82369.1"/>
    </source>
</evidence>
<feature type="active site" description="Nucleophile" evidence="7">
    <location>
        <position position="454"/>
    </location>
</feature>